<proteinExistence type="predicted"/>
<protein>
    <submittedName>
        <fullName evidence="1">Uncharacterized protein</fullName>
    </submittedName>
</protein>
<accession>A0ACB0LIQ4</accession>
<organism evidence="1 2">
    <name type="scientific">Trifolium pratense</name>
    <name type="common">Red clover</name>
    <dbReference type="NCBI Taxonomy" id="57577"/>
    <lineage>
        <taxon>Eukaryota</taxon>
        <taxon>Viridiplantae</taxon>
        <taxon>Streptophyta</taxon>
        <taxon>Embryophyta</taxon>
        <taxon>Tracheophyta</taxon>
        <taxon>Spermatophyta</taxon>
        <taxon>Magnoliopsida</taxon>
        <taxon>eudicotyledons</taxon>
        <taxon>Gunneridae</taxon>
        <taxon>Pentapetalae</taxon>
        <taxon>rosids</taxon>
        <taxon>fabids</taxon>
        <taxon>Fabales</taxon>
        <taxon>Fabaceae</taxon>
        <taxon>Papilionoideae</taxon>
        <taxon>50 kb inversion clade</taxon>
        <taxon>NPAAA clade</taxon>
        <taxon>Hologalegina</taxon>
        <taxon>IRL clade</taxon>
        <taxon>Trifolieae</taxon>
        <taxon>Trifolium</taxon>
    </lineage>
</organism>
<dbReference type="EMBL" id="CASHSV030000615">
    <property type="protein sequence ID" value="CAJ2669345.1"/>
    <property type="molecule type" value="Genomic_DNA"/>
</dbReference>
<keyword evidence="2" id="KW-1185">Reference proteome</keyword>
<reference evidence="1" key="1">
    <citation type="submission" date="2023-10" db="EMBL/GenBank/DDBJ databases">
        <authorList>
            <person name="Rodriguez Cubillos JULIANA M."/>
            <person name="De Vega J."/>
        </authorList>
    </citation>
    <scope>NUCLEOTIDE SEQUENCE</scope>
</reference>
<evidence type="ECO:0000313" key="1">
    <source>
        <dbReference type="EMBL" id="CAJ2669345.1"/>
    </source>
</evidence>
<name>A0ACB0LIQ4_TRIPR</name>
<sequence>MGGRVLDIYRSSLSPRMAEVLICTQSWLKPSFFDNKDLKLVETLFQNMSIGAGTSGAFESVLLVEHL</sequence>
<evidence type="ECO:0000313" key="2">
    <source>
        <dbReference type="Proteomes" id="UP001177021"/>
    </source>
</evidence>
<comment type="caution">
    <text evidence="1">The sequence shown here is derived from an EMBL/GenBank/DDBJ whole genome shotgun (WGS) entry which is preliminary data.</text>
</comment>
<gene>
    <name evidence="1" type="ORF">MILVUS5_LOCUS33572</name>
</gene>
<dbReference type="Proteomes" id="UP001177021">
    <property type="component" value="Unassembled WGS sequence"/>
</dbReference>